<name>A0A6J5M3P4_9CAUD</name>
<keyword evidence="5" id="KW-0548">Nucleotidyltransferase</keyword>
<protein>
    <recommendedName>
        <fullName evidence="2">DNA-directed RNA polymerase</fullName>
        <ecNumber evidence="2">2.7.7.6</ecNumber>
    </recommendedName>
</protein>
<evidence type="ECO:0000256" key="7">
    <source>
        <dbReference type="ARBA" id="ARBA00023314"/>
    </source>
</evidence>
<evidence type="ECO:0000256" key="2">
    <source>
        <dbReference type="ARBA" id="ARBA00012418"/>
    </source>
</evidence>
<dbReference type="InterPro" id="IPR043502">
    <property type="entry name" value="DNA/RNA_pol_sf"/>
</dbReference>
<dbReference type="PANTHER" id="PTHR10102">
    <property type="entry name" value="DNA-DIRECTED RNA POLYMERASE, MITOCHONDRIAL"/>
    <property type="match status" value="1"/>
</dbReference>
<dbReference type="InterPro" id="IPR037159">
    <property type="entry name" value="RNA_POL_N_sf"/>
</dbReference>
<dbReference type="Gene3D" id="1.10.287.260">
    <property type="match status" value="1"/>
</dbReference>
<dbReference type="GO" id="GO:0006351">
    <property type="term" value="P:DNA-templated transcription"/>
    <property type="evidence" value="ECO:0007669"/>
    <property type="project" value="InterPro"/>
</dbReference>
<dbReference type="EC" id="2.7.7.6" evidence="2"/>
<evidence type="ECO:0000313" key="10">
    <source>
        <dbReference type="EMBL" id="CAB4140163.1"/>
    </source>
</evidence>
<dbReference type="GO" id="GO:0000428">
    <property type="term" value="C:DNA-directed RNA polymerase complex"/>
    <property type="evidence" value="ECO:0007669"/>
    <property type="project" value="UniProtKB-KW"/>
</dbReference>
<keyword evidence="3 10" id="KW-0240">DNA-directed RNA polymerase</keyword>
<dbReference type="InterPro" id="IPR024075">
    <property type="entry name" value="DNA-dir_RNA_pol_helix_hairp_sf"/>
</dbReference>
<gene>
    <name evidence="10" type="ORF">UFOVP403_2</name>
</gene>
<evidence type="ECO:0000256" key="6">
    <source>
        <dbReference type="ARBA" id="ARBA00023163"/>
    </source>
</evidence>
<dbReference type="SMART" id="SM01311">
    <property type="entry name" value="RPOL_N"/>
    <property type="match status" value="1"/>
</dbReference>
<keyword evidence="7" id="KW-1195">Viral transcription</keyword>
<sequence>MKQSDLNAEMRDLGVRRYRSSLAKARSGDRETTTGAGQRVLEKATEQLAQGIKAWKKHARSRPGRLHRVYPYLKPMKDNVVAMVTSRAILDGISTVRSVTGLANHVGRLVEDEVKVAYIKKHHKLLWKSMSHAIRKQPSDNAKIKHIRRNARFHEIALPKWPVSDRIAVGLVLVELFRQHTDIIEFSNRTNVIGREVSVVRATQEFMDWLRKSHDASEMLRPVYMPMVTKPQDWTSVWTGGYFGESLGGYRPLVKATNRHYLTTLDSMDLTAVYSAVNHVQSTAWAVNKKILEVVKHCWETNLPIGEIPDRNGRPIPPKPTDIDTNKEARRAWRKMAAFIHYENEADRSKLYSIARTLQLAEKFDGSPFWFPQELDFRGRIYPKPIYLHNQGADWQRALLKFANGKPMDAEAKRWLAIHGANCAGIDKVPFADRVRWINDNHDMIVRCGNDPLANMEWTKVDKPFSFLAFCIEWAEVDKNPSHECSLPCHLDGSNNGLQLFSLMTRDLVGASATNCLPSAQPNDIYEIVAMRTVQKLLAMNDPVANAWLDLGIDRKTTKRVVMCLPYGLSKFSARTYVKDWYVDKARKTGKLPFPGDAYGPIRLLTDMIWESISETVSSATECMDWLRKVSDMHVEAGIPVRWTTPTGLLIEQAYRKLSRVTVKTSIGRVIRQHVIVVDQDALSKVRNRNGISPNIIHSLDAALLMRCVNMLKWQGVDSLSCIHDSIGVVPADVGKLSLAIRKCAVEMFSEPILEQMHAEMKSYFPSEIELPPPPKVGTMDLAQLLDAEYFFA</sequence>
<keyword evidence="4" id="KW-0808">Transferase</keyword>
<dbReference type="Gene3D" id="1.10.287.280">
    <property type="match status" value="1"/>
</dbReference>
<dbReference type="GO" id="GO:0003677">
    <property type="term" value="F:DNA binding"/>
    <property type="evidence" value="ECO:0007669"/>
    <property type="project" value="InterPro"/>
</dbReference>
<dbReference type="Gene3D" id="1.10.150.20">
    <property type="entry name" value="5' to 3' exonuclease, C-terminal subdomain"/>
    <property type="match status" value="1"/>
</dbReference>
<dbReference type="Gene3D" id="1.10.1320.10">
    <property type="entry name" value="DNA-directed RNA polymerase, N-terminal domain"/>
    <property type="match status" value="1"/>
</dbReference>
<feature type="domain" description="DNA-directed RNA polymerase N-terminal" evidence="9">
    <location>
        <begin position="1"/>
        <end position="282"/>
    </location>
</feature>
<comment type="catalytic activity">
    <reaction evidence="8">
        <text>RNA(n) + a ribonucleoside 5'-triphosphate = RNA(n+1) + diphosphate</text>
        <dbReference type="Rhea" id="RHEA:21248"/>
        <dbReference type="Rhea" id="RHEA-COMP:14527"/>
        <dbReference type="Rhea" id="RHEA-COMP:17342"/>
        <dbReference type="ChEBI" id="CHEBI:33019"/>
        <dbReference type="ChEBI" id="CHEBI:61557"/>
        <dbReference type="ChEBI" id="CHEBI:140395"/>
        <dbReference type="EC" id="2.7.7.6"/>
    </reaction>
</comment>
<proteinExistence type="inferred from homology"/>
<evidence type="ECO:0000256" key="5">
    <source>
        <dbReference type="ARBA" id="ARBA00022695"/>
    </source>
</evidence>
<evidence type="ECO:0000256" key="3">
    <source>
        <dbReference type="ARBA" id="ARBA00022478"/>
    </source>
</evidence>
<evidence type="ECO:0000256" key="1">
    <source>
        <dbReference type="ARBA" id="ARBA00009493"/>
    </source>
</evidence>
<evidence type="ECO:0000256" key="4">
    <source>
        <dbReference type="ARBA" id="ARBA00022679"/>
    </source>
</evidence>
<dbReference type="InterPro" id="IPR046950">
    <property type="entry name" value="DNA-dir_Rpol_C_phage-type"/>
</dbReference>
<comment type="similarity">
    <text evidence="1">Belongs to the phage and mitochondrial RNA polymerase family.</text>
</comment>
<dbReference type="GO" id="GO:0019083">
    <property type="term" value="P:viral transcription"/>
    <property type="evidence" value="ECO:0007669"/>
    <property type="project" value="UniProtKB-KW"/>
</dbReference>
<reference evidence="10" key="1">
    <citation type="submission" date="2020-04" db="EMBL/GenBank/DDBJ databases">
        <authorList>
            <person name="Chiriac C."/>
            <person name="Salcher M."/>
            <person name="Ghai R."/>
            <person name="Kavagutti S V."/>
        </authorList>
    </citation>
    <scope>NUCLEOTIDE SEQUENCE</scope>
</reference>
<dbReference type="EMBL" id="LR796375">
    <property type="protein sequence ID" value="CAB4140163.1"/>
    <property type="molecule type" value="Genomic_DNA"/>
</dbReference>
<evidence type="ECO:0000256" key="8">
    <source>
        <dbReference type="ARBA" id="ARBA00048552"/>
    </source>
</evidence>
<evidence type="ECO:0000259" key="9">
    <source>
        <dbReference type="SMART" id="SM01311"/>
    </source>
</evidence>
<dbReference type="SUPFAM" id="SSF56672">
    <property type="entry name" value="DNA/RNA polymerases"/>
    <property type="match status" value="1"/>
</dbReference>
<dbReference type="InterPro" id="IPR029262">
    <property type="entry name" value="RPOL_N"/>
</dbReference>
<dbReference type="Pfam" id="PF14700">
    <property type="entry name" value="RPOL_N"/>
    <property type="match status" value="1"/>
</dbReference>
<dbReference type="GO" id="GO:0003899">
    <property type="term" value="F:DNA-directed RNA polymerase activity"/>
    <property type="evidence" value="ECO:0007669"/>
    <property type="project" value="UniProtKB-EC"/>
</dbReference>
<dbReference type="PANTHER" id="PTHR10102:SF0">
    <property type="entry name" value="DNA-DIRECTED RNA POLYMERASE, MITOCHONDRIAL"/>
    <property type="match status" value="1"/>
</dbReference>
<dbReference type="Pfam" id="PF00940">
    <property type="entry name" value="RNA_pol"/>
    <property type="match status" value="1"/>
</dbReference>
<dbReference type="InterPro" id="IPR002092">
    <property type="entry name" value="DNA-dir_Rpol_phage-type"/>
</dbReference>
<keyword evidence="6" id="KW-0804">Transcription</keyword>
<organism evidence="10">
    <name type="scientific">uncultured Caudovirales phage</name>
    <dbReference type="NCBI Taxonomy" id="2100421"/>
    <lineage>
        <taxon>Viruses</taxon>
        <taxon>Duplodnaviria</taxon>
        <taxon>Heunggongvirae</taxon>
        <taxon>Uroviricota</taxon>
        <taxon>Caudoviricetes</taxon>
        <taxon>Peduoviridae</taxon>
        <taxon>Maltschvirus</taxon>
        <taxon>Maltschvirus maltsch</taxon>
    </lineage>
</organism>
<accession>A0A6J5M3P4</accession>